<evidence type="ECO:0000259" key="5">
    <source>
        <dbReference type="SMART" id="SM00409"/>
    </source>
</evidence>
<dbReference type="PANTHER" id="PTHR13463:SF3">
    <property type="entry name" value="PROTEIN C10"/>
    <property type="match status" value="1"/>
</dbReference>
<protein>
    <recommendedName>
        <fullName evidence="3">Protein C10</fullName>
    </recommendedName>
</protein>
<evidence type="ECO:0000256" key="4">
    <source>
        <dbReference type="ARBA" id="ARBA00022490"/>
    </source>
</evidence>
<dbReference type="SMART" id="SM00409">
    <property type="entry name" value="IG"/>
    <property type="match status" value="1"/>
</dbReference>
<dbReference type="PROSITE" id="PS50096">
    <property type="entry name" value="IQ"/>
    <property type="match status" value="1"/>
</dbReference>
<comment type="subcellular location">
    <subcellularLocation>
        <location evidence="1">Cytoplasm</location>
    </subcellularLocation>
</comment>
<evidence type="ECO:0000256" key="3">
    <source>
        <dbReference type="ARBA" id="ARBA00020502"/>
    </source>
</evidence>
<comment type="caution">
    <text evidence="6">The sequence shown here is derived from an EMBL/GenBank/DDBJ whole genome shotgun (WGS) entry which is preliminary data.</text>
</comment>
<sequence length="663" mass="74996">MCRTKTTNVYYEPPPNDKLRELERLLKEDATEMLTSILQAFDFDHNKTRLSEVKAIAQGQLLKVAKLYIPIAVDIVGAVITQYGFNSNLEGVLKSIRALQEHVGDDTYFLEGLERLRILFSPFNAFELEDAKIRQDEVDAQNDLLRQEELRALEAKKLEDIAQERRNAALKRAKKVARGLNPNELYLPVIARQPPSSIVLLPGRRAFISIVADRTEAFQWYFNDVKLSEDTPGLQGTTSSFLKIYYFTKSMCGIYKCECTNDDGLIESSTCTITRAILKPILRRRVLCGGVPHAITLTSFTNVLTIMTPKNLQLYSSLNLHLHSTLNPMMYTEQLLAMASHNDRVIVGLSSGCTIVCRSTIEDTPAIKPPQNGGPSSRRNSIISNLDAKASARRMSTSTATVEYLQKSQSTLRTIRSITFMCNSSWLILSDLEHTIQLYNVANSSELPLLLATFVITIPKKQRILRIAASSSLLYFAMAFENTRRVDLYHVSSILYSKVTIPTTCKVSAMAFPRYGYQLALGEHGVMYGHLHVVNLETKARNVYLKAHFGPILHMEYMSNIVLCSLGMDQIIKIWDTSIKTCLIEFNSFAAMTSSLLVYGCTIVVGYYTKQVELWEIESLDKVLESIEIEHQYAIVLIQKHWRGSLARYRLKKSTEDNQESIY</sequence>
<dbReference type="InterPro" id="IPR036322">
    <property type="entry name" value="WD40_repeat_dom_sf"/>
</dbReference>
<dbReference type="SUPFAM" id="SSF48726">
    <property type="entry name" value="Immunoglobulin"/>
    <property type="match status" value="1"/>
</dbReference>
<keyword evidence="7" id="KW-1185">Reference proteome</keyword>
<dbReference type="InterPro" id="IPR015943">
    <property type="entry name" value="WD40/YVTN_repeat-like_dom_sf"/>
</dbReference>
<dbReference type="SUPFAM" id="SSF50978">
    <property type="entry name" value="WD40 repeat-like"/>
    <property type="match status" value="1"/>
</dbReference>
<keyword evidence="4" id="KW-0963">Cytoplasm</keyword>
<comment type="similarity">
    <text evidence="2">Belongs to the UPF0456 family.</text>
</comment>
<dbReference type="AlphaFoldDB" id="A0A1W0A2I6"/>
<organism evidence="6 7">
    <name type="scientific">Thraustotheca clavata</name>
    <dbReference type="NCBI Taxonomy" id="74557"/>
    <lineage>
        <taxon>Eukaryota</taxon>
        <taxon>Sar</taxon>
        <taxon>Stramenopiles</taxon>
        <taxon>Oomycota</taxon>
        <taxon>Saprolegniomycetes</taxon>
        <taxon>Saprolegniales</taxon>
        <taxon>Achlyaceae</taxon>
        <taxon>Thraustotheca</taxon>
    </lineage>
</organism>
<dbReference type="PANTHER" id="PTHR13463">
    <property type="entry name" value="PROTEIN C10"/>
    <property type="match status" value="1"/>
</dbReference>
<evidence type="ECO:0000256" key="2">
    <source>
        <dbReference type="ARBA" id="ARBA00007083"/>
    </source>
</evidence>
<name>A0A1W0A2I6_9STRA</name>
<dbReference type="GO" id="GO:0005737">
    <property type="term" value="C:cytoplasm"/>
    <property type="evidence" value="ECO:0007669"/>
    <property type="project" value="UniProtKB-SubCell"/>
</dbReference>
<dbReference type="InterPro" id="IPR026317">
    <property type="entry name" value="P_C10"/>
</dbReference>
<dbReference type="Pfam" id="PF14974">
    <property type="entry name" value="P_C10"/>
    <property type="match status" value="1"/>
</dbReference>
<dbReference type="InterPro" id="IPR003599">
    <property type="entry name" value="Ig_sub"/>
</dbReference>
<evidence type="ECO:0000313" key="6">
    <source>
        <dbReference type="EMBL" id="OQS04250.1"/>
    </source>
</evidence>
<dbReference type="GO" id="GO:0009791">
    <property type="term" value="P:post-embryonic development"/>
    <property type="evidence" value="ECO:0007669"/>
    <property type="project" value="TreeGrafter"/>
</dbReference>
<dbReference type="Gene3D" id="2.60.40.10">
    <property type="entry name" value="Immunoglobulins"/>
    <property type="match status" value="1"/>
</dbReference>
<dbReference type="InterPro" id="IPR036179">
    <property type="entry name" value="Ig-like_dom_sf"/>
</dbReference>
<dbReference type="Proteomes" id="UP000243217">
    <property type="component" value="Unassembled WGS sequence"/>
</dbReference>
<evidence type="ECO:0000313" key="7">
    <source>
        <dbReference type="Proteomes" id="UP000243217"/>
    </source>
</evidence>
<dbReference type="Gene3D" id="2.130.10.10">
    <property type="entry name" value="YVTN repeat-like/Quinoprotein amine dehydrogenase"/>
    <property type="match status" value="1"/>
</dbReference>
<dbReference type="OrthoDB" id="75738at2759"/>
<dbReference type="InterPro" id="IPR013783">
    <property type="entry name" value="Ig-like_fold"/>
</dbReference>
<accession>A0A1W0A2I6</accession>
<dbReference type="EMBL" id="JNBS01000652">
    <property type="protein sequence ID" value="OQS04250.1"/>
    <property type="molecule type" value="Genomic_DNA"/>
</dbReference>
<gene>
    <name evidence="6" type="ORF">THRCLA_03505</name>
</gene>
<reference evidence="6 7" key="1">
    <citation type="journal article" date="2014" name="Genome Biol. Evol.">
        <title>The secreted proteins of Achlya hypogyna and Thraustotheca clavata identify the ancestral oomycete secretome and reveal gene acquisitions by horizontal gene transfer.</title>
        <authorList>
            <person name="Misner I."/>
            <person name="Blouin N."/>
            <person name="Leonard G."/>
            <person name="Richards T.A."/>
            <person name="Lane C.E."/>
        </authorList>
    </citation>
    <scope>NUCLEOTIDE SEQUENCE [LARGE SCALE GENOMIC DNA]</scope>
    <source>
        <strain evidence="6 7">ATCC 34112</strain>
    </source>
</reference>
<proteinExistence type="inferred from homology"/>
<feature type="domain" description="Immunoglobulin" evidence="5">
    <location>
        <begin position="195"/>
        <end position="276"/>
    </location>
</feature>
<evidence type="ECO:0000256" key="1">
    <source>
        <dbReference type="ARBA" id="ARBA00004496"/>
    </source>
</evidence>